<proteinExistence type="predicted"/>
<dbReference type="InterPro" id="IPR001680">
    <property type="entry name" value="WD40_rpt"/>
</dbReference>
<dbReference type="OrthoDB" id="256303at2759"/>
<keyword evidence="1 3" id="KW-0853">WD repeat</keyword>
<dbReference type="InterPro" id="IPR036322">
    <property type="entry name" value="WD40_repeat_dom_sf"/>
</dbReference>
<evidence type="ECO:0000256" key="3">
    <source>
        <dbReference type="PROSITE-ProRule" id="PRU00221"/>
    </source>
</evidence>
<accession>A0A8J8WDW3</accession>
<gene>
    <name evidence="4" type="primary">RAE1_1</name>
    <name evidence="4" type="ORF">GWK47_026273</name>
</gene>
<dbReference type="SUPFAM" id="SSF50978">
    <property type="entry name" value="WD40 repeat-like"/>
    <property type="match status" value="1"/>
</dbReference>
<evidence type="ECO:0000313" key="5">
    <source>
        <dbReference type="Proteomes" id="UP000770661"/>
    </source>
</evidence>
<dbReference type="InterPro" id="IPR015943">
    <property type="entry name" value="WD40/YVTN_repeat-like_dom_sf"/>
</dbReference>
<dbReference type="Proteomes" id="UP000770661">
    <property type="component" value="Unassembled WGS sequence"/>
</dbReference>
<evidence type="ECO:0000256" key="2">
    <source>
        <dbReference type="ARBA" id="ARBA00022737"/>
    </source>
</evidence>
<evidence type="ECO:0000313" key="4">
    <source>
        <dbReference type="EMBL" id="KAG0697650.1"/>
    </source>
</evidence>
<sequence length="305" mass="34271">MAEARPVDRLMTVSVPRAEMFSPRYLGRPPMPLASSSLLVCEKAFTACLGPSTDPDILIFKRFQNRWELINKAAPKPFTDEHILPHLHEIRDDLLAEFGRLVDVQHPRDDYRERLELSIIVLGGQPNVSTYLTAWSKASQSAAAPAQDLAFLKALLAYPDKVVSKATSTVFRRHMWYLSERIVGLAFFDDNLPPSIKRDCSSKSGKSEVRCWEVQRDGKTIGKAQQTMGGPVMDVAWHDDGSKVFMASADKTVHCWDLGSNQKMQVAQHDAPVKTVHWIKAPTYSCIMTGSWDKTLKVCGWLLDE</sequence>
<dbReference type="Gene3D" id="2.130.10.10">
    <property type="entry name" value="YVTN repeat-like/Quinoprotein amine dehydrogenase"/>
    <property type="match status" value="1"/>
</dbReference>
<dbReference type="PROSITE" id="PS50082">
    <property type="entry name" value="WD_REPEATS_2"/>
    <property type="match status" value="1"/>
</dbReference>
<feature type="repeat" description="WD" evidence="3">
    <location>
        <begin position="225"/>
        <end position="266"/>
    </location>
</feature>
<dbReference type="SMART" id="SM00320">
    <property type="entry name" value="WD40"/>
    <property type="match status" value="2"/>
</dbReference>
<dbReference type="Pfam" id="PF00400">
    <property type="entry name" value="WD40"/>
    <property type="match status" value="2"/>
</dbReference>
<keyword evidence="5" id="KW-1185">Reference proteome</keyword>
<protein>
    <submittedName>
        <fullName evidence="4">mRNA export factor</fullName>
    </submittedName>
</protein>
<evidence type="ECO:0000256" key="1">
    <source>
        <dbReference type="ARBA" id="ARBA00022574"/>
    </source>
</evidence>
<name>A0A8J8WDW3_CHIOP</name>
<reference evidence="4" key="1">
    <citation type="submission" date="2020-07" db="EMBL/GenBank/DDBJ databases">
        <title>The High-quality genome of the commercially important snow crab, Chionoecetes opilio.</title>
        <authorList>
            <person name="Jeong J.-H."/>
            <person name="Ryu S."/>
        </authorList>
    </citation>
    <scope>NUCLEOTIDE SEQUENCE</scope>
    <source>
        <strain evidence="4">MADBK_172401_WGS</strain>
        <tissue evidence="4">Digestive gland</tissue>
    </source>
</reference>
<keyword evidence="2" id="KW-0677">Repeat</keyword>
<dbReference type="AlphaFoldDB" id="A0A8J8WDW3"/>
<comment type="caution">
    <text evidence="4">The sequence shown here is derived from an EMBL/GenBank/DDBJ whole genome shotgun (WGS) entry which is preliminary data.</text>
</comment>
<dbReference type="PANTHER" id="PTHR10971">
    <property type="entry name" value="MRNA EXPORT FACTOR AND BUB3"/>
    <property type="match status" value="1"/>
</dbReference>
<dbReference type="EMBL" id="JACEEZ010025765">
    <property type="protein sequence ID" value="KAG0697650.1"/>
    <property type="molecule type" value="Genomic_DNA"/>
</dbReference>
<organism evidence="4 5">
    <name type="scientific">Chionoecetes opilio</name>
    <name type="common">Atlantic snow crab</name>
    <name type="synonym">Cancer opilio</name>
    <dbReference type="NCBI Taxonomy" id="41210"/>
    <lineage>
        <taxon>Eukaryota</taxon>
        <taxon>Metazoa</taxon>
        <taxon>Ecdysozoa</taxon>
        <taxon>Arthropoda</taxon>
        <taxon>Crustacea</taxon>
        <taxon>Multicrustacea</taxon>
        <taxon>Malacostraca</taxon>
        <taxon>Eumalacostraca</taxon>
        <taxon>Eucarida</taxon>
        <taxon>Decapoda</taxon>
        <taxon>Pleocyemata</taxon>
        <taxon>Brachyura</taxon>
        <taxon>Eubrachyura</taxon>
        <taxon>Majoidea</taxon>
        <taxon>Majidae</taxon>
        <taxon>Chionoecetes</taxon>
    </lineage>
</organism>